<feature type="chain" id="PRO_5023081605" evidence="1">
    <location>
        <begin position="19"/>
        <end position="725"/>
    </location>
</feature>
<proteinExistence type="predicted"/>
<dbReference type="InterPro" id="IPR011047">
    <property type="entry name" value="Quinoprotein_ADH-like_sf"/>
</dbReference>
<dbReference type="Gene3D" id="2.130.10.10">
    <property type="entry name" value="YVTN repeat-like/Quinoprotein amine dehydrogenase"/>
    <property type="match status" value="1"/>
</dbReference>
<dbReference type="SMART" id="SM00564">
    <property type="entry name" value="PQQ"/>
    <property type="match status" value="5"/>
</dbReference>
<evidence type="ECO:0000259" key="2">
    <source>
        <dbReference type="Pfam" id="PF13360"/>
    </source>
</evidence>
<keyword evidence="3" id="KW-0418">Kinase</keyword>
<accession>A0A5C6M9B4</accession>
<evidence type="ECO:0000313" key="3">
    <source>
        <dbReference type="EMBL" id="TWW11336.1"/>
    </source>
</evidence>
<keyword evidence="4" id="KW-1185">Reference proteome</keyword>
<gene>
    <name evidence="3" type="ORF">E3A20_04920</name>
</gene>
<dbReference type="PANTHER" id="PTHR34512">
    <property type="entry name" value="CELL SURFACE PROTEIN"/>
    <property type="match status" value="1"/>
</dbReference>
<keyword evidence="3" id="KW-0723">Serine/threonine-protein kinase</keyword>
<feature type="domain" description="Pyrrolo-quinoline quinone repeat" evidence="2">
    <location>
        <begin position="310"/>
        <end position="385"/>
    </location>
</feature>
<sequence>MSSLRLLALVCLLGTAVAEDWPHWRGPNNDGHSFESGLPEKWTPKGENLLWRRPEYASRATPVVMNDRVYLVCRAFPETTQEGEKTVCVNAKTGELIWESVHNIYLSDAPAERVGWSSVVADPQTDTVFVLGLGCVFQCLDGKTGRTIWEHSMSEEYGMLSTYGGRTNFPVVFEDLVIISGVMTGWGENAVPAHRMIAFDKKTGVARWLISTRVRPEDTTYTTPVFTTFRGQAAMVFSAADGAIYAVQPRTGKVIWKYQASTRGINSTPVVDADGIVYAGHAEQNSSDTNVLGAVFAFDGNLEGEITEEKLLWKAPKRALGRSSLVKLGDRIYFIEDGAALVILDAKTGALVGQKKLGRIMFGSPMVAGGKLYVAENTGRFYVLKPTEKGVDVVSEARLAQGEEVFGSLAASNGRIFLPTIEALYCIGSATAAASKPTATAVSRESALSDRKVAQVLLTPTEQILKPGEKLQLQVLGYNKAGQLLGPVKGAVVTAEGGGAVSADLVYTAPASGVAGVVLTAKSGELAAKARLRVIPQLPWKFDFADEKVPPVWIGADYRHKPAPLDGQKGLVKISTIPKGTRSQAWLGWTNLHDYTIQADFKATQRGDRLPDMGLINQRYTLDLQGAQRLQIRSWTARLELRFAKTMDFNWQADTWYTMKFRSETEGGKVTLRGKVWKRGESEPSEWQIEATDEVPNLQGSPGLFGNATDAEFFVDNVAVSSNQK</sequence>
<feature type="signal peptide" evidence="1">
    <location>
        <begin position="1"/>
        <end position="18"/>
    </location>
</feature>
<evidence type="ECO:0000313" key="4">
    <source>
        <dbReference type="Proteomes" id="UP000321083"/>
    </source>
</evidence>
<dbReference type="InterPro" id="IPR002372">
    <property type="entry name" value="PQQ_rpt_dom"/>
</dbReference>
<dbReference type="Pfam" id="PF13360">
    <property type="entry name" value="PQQ_2"/>
    <property type="match status" value="2"/>
</dbReference>
<dbReference type="Proteomes" id="UP000321083">
    <property type="component" value="Unassembled WGS sequence"/>
</dbReference>
<evidence type="ECO:0000256" key="1">
    <source>
        <dbReference type="SAM" id="SignalP"/>
    </source>
</evidence>
<reference evidence="3 4" key="2">
    <citation type="submission" date="2019-08" db="EMBL/GenBank/DDBJ databases">
        <authorList>
            <person name="Henke P."/>
        </authorList>
    </citation>
    <scope>NUCLEOTIDE SEQUENCE [LARGE SCALE GENOMIC DNA]</scope>
    <source>
        <strain evidence="3">Phe10_nw2017</strain>
    </source>
</reference>
<keyword evidence="1" id="KW-0732">Signal</keyword>
<feature type="domain" description="Pyrrolo-quinoline quinone repeat" evidence="2">
    <location>
        <begin position="86"/>
        <end position="284"/>
    </location>
</feature>
<protein>
    <submittedName>
        <fullName evidence="3">Serine/threonine protein kinase</fullName>
    </submittedName>
</protein>
<organism evidence="3 4">
    <name type="scientific">Planctomyces bekefii</name>
    <dbReference type="NCBI Taxonomy" id="1653850"/>
    <lineage>
        <taxon>Bacteria</taxon>
        <taxon>Pseudomonadati</taxon>
        <taxon>Planctomycetota</taxon>
        <taxon>Planctomycetia</taxon>
        <taxon>Planctomycetales</taxon>
        <taxon>Planctomycetaceae</taxon>
        <taxon>Planctomyces</taxon>
    </lineage>
</organism>
<comment type="caution">
    <text evidence="3">The sequence shown here is derived from an EMBL/GenBank/DDBJ whole genome shotgun (WGS) entry which is preliminary data.</text>
</comment>
<dbReference type="GO" id="GO:0004674">
    <property type="term" value="F:protein serine/threonine kinase activity"/>
    <property type="evidence" value="ECO:0007669"/>
    <property type="project" value="UniProtKB-KW"/>
</dbReference>
<dbReference type="EMBL" id="SRHE01000059">
    <property type="protein sequence ID" value="TWW11336.1"/>
    <property type="molecule type" value="Genomic_DNA"/>
</dbReference>
<dbReference type="InterPro" id="IPR015943">
    <property type="entry name" value="WD40/YVTN_repeat-like_dom_sf"/>
</dbReference>
<keyword evidence="3" id="KW-0808">Transferase</keyword>
<dbReference type="AlphaFoldDB" id="A0A5C6M9B4"/>
<dbReference type="SUPFAM" id="SSF50998">
    <property type="entry name" value="Quinoprotein alcohol dehydrogenase-like"/>
    <property type="match status" value="1"/>
</dbReference>
<name>A0A5C6M9B4_9PLAN</name>
<dbReference type="InterPro" id="IPR018391">
    <property type="entry name" value="PQQ_b-propeller_rpt"/>
</dbReference>
<dbReference type="PANTHER" id="PTHR34512:SF30">
    <property type="entry name" value="OUTER MEMBRANE PROTEIN ASSEMBLY FACTOR BAMB"/>
    <property type="match status" value="1"/>
</dbReference>
<reference evidence="3 4" key="1">
    <citation type="submission" date="2019-08" db="EMBL/GenBank/DDBJ databases">
        <title>100 year-old enigma solved: identification of Planctomyces bekefii, the type genus and species of the phylum Planctomycetes.</title>
        <authorList>
            <person name="Svetlana D.N."/>
            <person name="Overmann J."/>
        </authorList>
    </citation>
    <scope>NUCLEOTIDE SEQUENCE [LARGE SCALE GENOMIC DNA]</scope>
    <source>
        <strain evidence="3">Phe10_nw2017</strain>
    </source>
</reference>